<dbReference type="KEGG" id="cthr:CTHT_0068670"/>
<dbReference type="RefSeq" id="XP_006697154.1">
    <property type="nucleotide sequence ID" value="XM_006697091.1"/>
</dbReference>
<dbReference type="Proteomes" id="UP000008066">
    <property type="component" value="Unassembled WGS sequence"/>
</dbReference>
<evidence type="ECO:0000313" key="2">
    <source>
        <dbReference type="EMBL" id="EGS17536.1"/>
    </source>
</evidence>
<protein>
    <submittedName>
        <fullName evidence="2">Uncharacterized protein</fullName>
    </submittedName>
</protein>
<dbReference type="eggNOG" id="ENOG502RJPP">
    <property type="taxonomic scope" value="Eukaryota"/>
</dbReference>
<name>G0SH47_CHATD</name>
<feature type="compositionally biased region" description="Basic residues" evidence="1">
    <location>
        <begin position="1"/>
        <end position="10"/>
    </location>
</feature>
<dbReference type="STRING" id="759272.G0SH47"/>
<dbReference type="EMBL" id="GL988047">
    <property type="protein sequence ID" value="EGS17536.1"/>
    <property type="molecule type" value="Genomic_DNA"/>
</dbReference>
<sequence length="85" mass="9853">MGQLTKHHGIIKADTCRGARPGLLPTSGPNKPISKKKLRKLERKMGYALKRKMEREGEVEMKDFELRGENAEKQRKEEEMEMDVE</sequence>
<gene>
    <name evidence="2" type="ORF">CTHT_0068670</name>
</gene>
<evidence type="ECO:0000313" key="3">
    <source>
        <dbReference type="Proteomes" id="UP000008066"/>
    </source>
</evidence>
<proteinExistence type="predicted"/>
<dbReference type="AlphaFoldDB" id="G0SH47"/>
<reference evidence="2 3" key="1">
    <citation type="journal article" date="2011" name="Cell">
        <title>Insight into structure and assembly of the nuclear pore complex by utilizing the genome of a eukaryotic thermophile.</title>
        <authorList>
            <person name="Amlacher S."/>
            <person name="Sarges P."/>
            <person name="Flemming D."/>
            <person name="van Noort V."/>
            <person name="Kunze R."/>
            <person name="Devos D.P."/>
            <person name="Arumugam M."/>
            <person name="Bork P."/>
            <person name="Hurt E."/>
        </authorList>
    </citation>
    <scope>NUCLEOTIDE SEQUENCE [LARGE SCALE GENOMIC DNA]</scope>
    <source>
        <strain evidence="3">DSM 1495 / CBS 144.50 / IMI 039719</strain>
    </source>
</reference>
<dbReference type="HOGENOM" id="CLU_148217_0_0_1"/>
<evidence type="ECO:0000256" key="1">
    <source>
        <dbReference type="SAM" id="MobiDB-lite"/>
    </source>
</evidence>
<feature type="region of interest" description="Disordered" evidence="1">
    <location>
        <begin position="1"/>
        <end position="34"/>
    </location>
</feature>
<dbReference type="GeneID" id="18260905"/>
<dbReference type="OrthoDB" id="5422107at2759"/>
<keyword evidence="3" id="KW-1185">Reference proteome</keyword>
<feature type="compositionally biased region" description="Basic and acidic residues" evidence="1">
    <location>
        <begin position="54"/>
        <end position="78"/>
    </location>
</feature>
<accession>G0SH47</accession>
<feature type="region of interest" description="Disordered" evidence="1">
    <location>
        <begin position="54"/>
        <end position="85"/>
    </location>
</feature>
<organism evidence="3">
    <name type="scientific">Chaetomium thermophilum (strain DSM 1495 / CBS 144.50 / IMI 039719)</name>
    <name type="common">Thermochaetoides thermophila</name>
    <dbReference type="NCBI Taxonomy" id="759272"/>
    <lineage>
        <taxon>Eukaryota</taxon>
        <taxon>Fungi</taxon>
        <taxon>Dikarya</taxon>
        <taxon>Ascomycota</taxon>
        <taxon>Pezizomycotina</taxon>
        <taxon>Sordariomycetes</taxon>
        <taxon>Sordariomycetidae</taxon>
        <taxon>Sordariales</taxon>
        <taxon>Chaetomiaceae</taxon>
        <taxon>Thermochaetoides</taxon>
    </lineage>
</organism>